<dbReference type="Pfam" id="PF08543">
    <property type="entry name" value="Phos_pyr_kin"/>
    <property type="match status" value="1"/>
</dbReference>
<evidence type="ECO:0000256" key="9">
    <source>
        <dbReference type="ARBA" id="ARBA00022842"/>
    </source>
</evidence>
<feature type="domain" description="Pyridoxamine kinase/Phosphomethylpyrimidine kinase" evidence="15">
    <location>
        <begin position="17"/>
        <end position="255"/>
    </location>
</feature>
<keyword evidence="6" id="KW-0547">Nucleotide-binding</keyword>
<evidence type="ECO:0000256" key="14">
    <source>
        <dbReference type="ARBA" id="ARBA00049293"/>
    </source>
</evidence>
<dbReference type="PANTHER" id="PTHR20858:SF19">
    <property type="entry name" value="PYRIDOXINE KINASE"/>
    <property type="match status" value="1"/>
</dbReference>
<dbReference type="RefSeq" id="WP_111837369.1">
    <property type="nucleotide sequence ID" value="NZ_UAPQ01000012.1"/>
</dbReference>
<dbReference type="Gene3D" id="3.40.1190.20">
    <property type="match status" value="1"/>
</dbReference>
<gene>
    <name evidence="16" type="primary">pdxK</name>
    <name evidence="16" type="ORF">NCTC11535_02186</name>
</gene>
<evidence type="ECO:0000256" key="6">
    <source>
        <dbReference type="ARBA" id="ARBA00022741"/>
    </source>
</evidence>
<evidence type="ECO:0000256" key="8">
    <source>
        <dbReference type="ARBA" id="ARBA00022840"/>
    </source>
</evidence>
<keyword evidence="4 16" id="KW-0808">Transferase</keyword>
<name>A0ABY1VQQ8_9ACTO</name>
<dbReference type="EC" id="2.7.1.35" evidence="3"/>
<reference evidence="16 17" key="1">
    <citation type="submission" date="2018-06" db="EMBL/GenBank/DDBJ databases">
        <authorList>
            <consortium name="Pathogen Informatics"/>
            <person name="Doyle S."/>
        </authorList>
    </citation>
    <scope>NUCLEOTIDE SEQUENCE [LARGE SCALE GENOMIC DNA]</scope>
    <source>
        <strain evidence="16 17">NCTC11535</strain>
    </source>
</reference>
<evidence type="ECO:0000256" key="13">
    <source>
        <dbReference type="ARBA" id="ARBA00042531"/>
    </source>
</evidence>
<protein>
    <recommendedName>
        <fullName evidence="3">pyridoxal kinase</fullName>
        <ecNumber evidence="3">2.7.1.35</ecNumber>
    </recommendedName>
    <alternativeName>
        <fullName evidence="11">PN/PL/PM kinase</fullName>
    </alternativeName>
    <alternativeName>
        <fullName evidence="12">Pyridoxal kinase</fullName>
    </alternativeName>
    <alternativeName>
        <fullName evidence="10">Pyridoxamine kinase</fullName>
    </alternativeName>
    <alternativeName>
        <fullName evidence="13">Vitamin B6 kinase</fullName>
    </alternativeName>
</protein>
<evidence type="ECO:0000256" key="3">
    <source>
        <dbReference type="ARBA" id="ARBA00012104"/>
    </source>
</evidence>
<keyword evidence="17" id="KW-1185">Reference proteome</keyword>
<dbReference type="CDD" id="cd01169">
    <property type="entry name" value="HMPP_kinase"/>
    <property type="match status" value="1"/>
</dbReference>
<accession>A0ABY1VQQ8</accession>
<dbReference type="Proteomes" id="UP000250006">
    <property type="component" value="Unassembled WGS sequence"/>
</dbReference>
<comment type="caution">
    <text evidence="16">The sequence shown here is derived from an EMBL/GenBank/DDBJ whole genome shotgun (WGS) entry which is preliminary data.</text>
</comment>
<dbReference type="SUPFAM" id="SSF53613">
    <property type="entry name" value="Ribokinase-like"/>
    <property type="match status" value="1"/>
</dbReference>
<evidence type="ECO:0000256" key="5">
    <source>
        <dbReference type="ARBA" id="ARBA00022723"/>
    </source>
</evidence>
<dbReference type="EMBL" id="UAPQ01000012">
    <property type="protein sequence ID" value="SPT55016.1"/>
    <property type="molecule type" value="Genomic_DNA"/>
</dbReference>
<keyword evidence="7 16" id="KW-0418">Kinase</keyword>
<comment type="function">
    <text evidence="1">Catalyzes the phosphorylation of hydroxymethylpyrimidine phosphate (HMP-P) to HMP-PP, and of HMP to HMP-P.</text>
</comment>
<keyword evidence="9" id="KW-0460">Magnesium</keyword>
<dbReference type="GO" id="GO:0008478">
    <property type="term" value="F:pyridoxal kinase activity"/>
    <property type="evidence" value="ECO:0007669"/>
    <property type="project" value="UniProtKB-EC"/>
</dbReference>
<evidence type="ECO:0000313" key="16">
    <source>
        <dbReference type="EMBL" id="SPT55016.1"/>
    </source>
</evidence>
<keyword evidence="8" id="KW-0067">ATP-binding</keyword>
<evidence type="ECO:0000256" key="12">
    <source>
        <dbReference type="ARBA" id="ARBA00042396"/>
    </source>
</evidence>
<dbReference type="InterPro" id="IPR013749">
    <property type="entry name" value="PM/HMP-P_kinase-1"/>
</dbReference>
<evidence type="ECO:0000256" key="11">
    <source>
        <dbReference type="ARBA" id="ARBA00042348"/>
    </source>
</evidence>
<keyword evidence="5" id="KW-0479">Metal-binding</keyword>
<comment type="catalytic activity">
    <reaction evidence="14">
        <text>pyridoxal + ATP = pyridoxal 5'-phosphate + ADP + H(+)</text>
        <dbReference type="Rhea" id="RHEA:10224"/>
        <dbReference type="ChEBI" id="CHEBI:15378"/>
        <dbReference type="ChEBI" id="CHEBI:17310"/>
        <dbReference type="ChEBI" id="CHEBI:30616"/>
        <dbReference type="ChEBI" id="CHEBI:456216"/>
        <dbReference type="ChEBI" id="CHEBI:597326"/>
        <dbReference type="EC" id="2.7.1.35"/>
    </reaction>
</comment>
<dbReference type="PANTHER" id="PTHR20858">
    <property type="entry name" value="PHOSPHOMETHYLPYRIMIDINE KINASE"/>
    <property type="match status" value="1"/>
</dbReference>
<dbReference type="InterPro" id="IPR029056">
    <property type="entry name" value="Ribokinase-like"/>
</dbReference>
<organism evidence="16 17">
    <name type="scientific">Actinomyces bovis</name>
    <dbReference type="NCBI Taxonomy" id="1658"/>
    <lineage>
        <taxon>Bacteria</taxon>
        <taxon>Bacillati</taxon>
        <taxon>Actinomycetota</taxon>
        <taxon>Actinomycetes</taxon>
        <taxon>Actinomycetales</taxon>
        <taxon>Actinomycetaceae</taxon>
        <taxon>Actinomyces</taxon>
    </lineage>
</organism>
<evidence type="ECO:0000256" key="2">
    <source>
        <dbReference type="ARBA" id="ARBA00009879"/>
    </source>
</evidence>
<evidence type="ECO:0000256" key="1">
    <source>
        <dbReference type="ARBA" id="ARBA00003848"/>
    </source>
</evidence>
<dbReference type="InterPro" id="IPR004399">
    <property type="entry name" value="HMP/HMP-P_kinase_dom"/>
</dbReference>
<evidence type="ECO:0000256" key="4">
    <source>
        <dbReference type="ARBA" id="ARBA00022679"/>
    </source>
</evidence>
<evidence type="ECO:0000256" key="10">
    <source>
        <dbReference type="ARBA" id="ARBA00042307"/>
    </source>
</evidence>
<sequence length="272" mass="28409">MATQHTPITLAIAGSEASGGAGAQTDLKTFTQLGVFGCVSLTCIVSFDPKQGFDHRFVPIEPQIIADQIEAAVGVHGQIDAVKIGMLGTIPTIETVAQALRKHQLSQVVVDPVLICKGQEPGAALDIDNALREQVLPLATIATPNLFETQILAGVQEINTLAQLKDAAKRIHNQGVPNVLAKAGTLLGTGTALDVFYDGTNLEVLEVPAIGEERVSGAGCTLAAAITAELAKGATPLEAARTAKEVVVSAIENRMHGQAPFDCVYQGRYGRA</sequence>
<evidence type="ECO:0000313" key="17">
    <source>
        <dbReference type="Proteomes" id="UP000250006"/>
    </source>
</evidence>
<evidence type="ECO:0000259" key="15">
    <source>
        <dbReference type="Pfam" id="PF08543"/>
    </source>
</evidence>
<comment type="similarity">
    <text evidence="2">Belongs to the ThiD family.</text>
</comment>
<proteinExistence type="inferred from homology"/>
<evidence type="ECO:0000256" key="7">
    <source>
        <dbReference type="ARBA" id="ARBA00022777"/>
    </source>
</evidence>